<dbReference type="RefSeq" id="WP_212698992.1">
    <property type="nucleotide sequence ID" value="NZ_CP058650.1"/>
</dbReference>
<evidence type="ECO:0000313" key="2">
    <source>
        <dbReference type="Proteomes" id="UP000683246"/>
    </source>
</evidence>
<dbReference type="KEGG" id="vpy:HZI73_26075"/>
<dbReference type="Proteomes" id="UP000683246">
    <property type="component" value="Plasmid pVpro"/>
</dbReference>
<keyword evidence="2" id="KW-1185">Reference proteome</keyword>
<dbReference type="Pfam" id="PF14284">
    <property type="entry name" value="PcfJ"/>
    <property type="match status" value="1"/>
</dbReference>
<keyword evidence="1" id="KW-0614">Plasmid</keyword>
<name>A0A8J8MQZ8_9FIRM</name>
<proteinExistence type="predicted"/>
<geneLocation type="plasmid" evidence="1 2">
    <name>pVpro</name>
</geneLocation>
<sequence length="647" mass="77222">MKKKNFSLEVEEIKWTAQYDHIIKWTIIEDDVLQITVYSCKKKRVLYRLFANQKEYITYKFNTQKWSKAMLRNLVTRDWHKISKYKVEPCLEKHTYQRILGNKEDDILKAIYAYQKQLKMNEYHKLRSKIDNMFDQLKPLPDNLNEWVIDKVFKDSNYMIYQKKGSRIFGHCTRCKKDTILKKVKHNKRVICPECQTDVTALSKGLWMRIHDVSDTKYFNVINNTSNGLVIRVFCATKDETYKKQSFKTRETSRFLLRERQLPIGYRKCDKTFRSGYHYWSYGCDWHERKDSVYDESSYLYTDNLDKELNSRYQYCGIKKYAEGVGTIDVMRYLYNYQSKPLLEQLAKGKFFALITDIILYQSYYGLFQSLDMGIDFKASTLQQALGLNKDQVKVIQRANVDINLIKLYKYSISLGQELNANELIYLQEKQGSDYFYSPYYPYEQVEELTQQPDVISNRKHAYVTLKKLIMYKQKQEALGHGRNFYNNYLDYLKECKILQYNLRSKTRLYPKDLLEAHQKTSALISIKKDEKINKKIIQLNNSLAPIYEEEYQGYCFIMPKGIDDFFKESDQLKHCVKNYAERMANETTTIVFMRKKGEENKPLYTIEYKKRRIQQIQGFQHSTPPEGIKKIADVWAKNIEKKLLVT</sequence>
<evidence type="ECO:0000313" key="1">
    <source>
        <dbReference type="EMBL" id="QUI25883.1"/>
    </source>
</evidence>
<protein>
    <submittedName>
        <fullName evidence="1">PcfJ domain-containing protein</fullName>
    </submittedName>
</protein>
<dbReference type="EMBL" id="CP058650">
    <property type="protein sequence ID" value="QUI25883.1"/>
    <property type="molecule type" value="Genomic_DNA"/>
</dbReference>
<dbReference type="AlphaFoldDB" id="A0A8J8MQZ8"/>
<organism evidence="1 2">
    <name type="scientific">Vallitalea pronyensis</name>
    <dbReference type="NCBI Taxonomy" id="1348613"/>
    <lineage>
        <taxon>Bacteria</taxon>
        <taxon>Bacillati</taxon>
        <taxon>Bacillota</taxon>
        <taxon>Clostridia</taxon>
        <taxon>Lachnospirales</taxon>
        <taxon>Vallitaleaceae</taxon>
        <taxon>Vallitalea</taxon>
    </lineage>
</organism>
<dbReference type="InterPro" id="IPR025586">
    <property type="entry name" value="PcfJ"/>
</dbReference>
<gene>
    <name evidence="1" type="ORF">HZI73_26075</name>
</gene>
<accession>A0A8J8MQZ8</accession>
<reference evidence="1" key="1">
    <citation type="submission" date="2020-07" db="EMBL/GenBank/DDBJ databases">
        <title>Vallitalea pronyensis genome.</title>
        <authorList>
            <person name="Postec A."/>
        </authorList>
    </citation>
    <scope>NUCLEOTIDE SEQUENCE</scope>
    <source>
        <strain evidence="1">FatNI3</strain>
        <plasmid evidence="1">pVpro</plasmid>
    </source>
</reference>